<feature type="region of interest" description="Disordered" evidence="1">
    <location>
        <begin position="252"/>
        <end position="295"/>
    </location>
</feature>
<dbReference type="AlphaFoldDB" id="A0A6A3RH88"/>
<dbReference type="Proteomes" id="UP000441208">
    <property type="component" value="Unassembled WGS sequence"/>
</dbReference>
<evidence type="ECO:0000313" key="3">
    <source>
        <dbReference type="Proteomes" id="UP000441208"/>
    </source>
</evidence>
<dbReference type="EMBL" id="QXFZ01001279">
    <property type="protein sequence ID" value="KAE9093442.1"/>
    <property type="molecule type" value="Genomic_DNA"/>
</dbReference>
<evidence type="ECO:0000256" key="1">
    <source>
        <dbReference type="SAM" id="MobiDB-lite"/>
    </source>
</evidence>
<proteinExistence type="predicted"/>
<feature type="region of interest" description="Disordered" evidence="1">
    <location>
        <begin position="336"/>
        <end position="355"/>
    </location>
</feature>
<evidence type="ECO:0000313" key="2">
    <source>
        <dbReference type="EMBL" id="KAE9093442.1"/>
    </source>
</evidence>
<feature type="compositionally biased region" description="Polar residues" evidence="1">
    <location>
        <begin position="340"/>
        <end position="351"/>
    </location>
</feature>
<name>A0A6A3RH88_9STRA</name>
<sequence length="603" mass="66958">MVRLSTRSFLHLTPELVEGDYDQPVYAKVVRMDADVVVFRSLEGGEGRLQREVAAEQTVSAGEVNRSGRISLLRRPVSVHVTQQVQYGQVVSVDGERLTIRSDGERFVASTGDVSKVAPIIALLLEHIQFNCDEWSSTEIEAVETSILSRVLGQDGIAGSNDISTVLDGLMTNESFPVKTKTCAWIDPKTGRQTEFPLQHALDFAYYVDGGAGSVPSSVGQSFCQPPVISRSFHQENDDQESVAEAQELFDPFQDDDEIPQDRSEREPNAISFPPPVKRSAKRDRETANLPGDSSLEQKCRRVALDQDALIVDNLRGDPDLLERFLSIRQVSSSCASSSNTVEQHPRSSGNRRGLLSVNGRHELRSKPATVLLKGMVRSEHVKFKALPGVCTRVFDIQFGSSGLSIRHFARLSQAERMSWLESGGSNFDNLSATAEFAPAKPAKSIEEVVDAVRVFQTYAREYCCVELVELVNRIVEFTEETLMLVSWSTNDLSVLVYWINDILENFRGAAEAGDDLAQVKLRCSSDDRLLRDLMFVKVNRPAAALTSNQAVVRNHSEEHRRPATQHQHAQHGDSKKRMGRISRDVLRQLPVQVDPGTGKSRS</sequence>
<accession>A0A6A3RH88</accession>
<comment type="caution">
    <text evidence="2">The sequence shown here is derived from an EMBL/GenBank/DDBJ whole genome shotgun (WGS) entry which is preliminary data.</text>
</comment>
<organism evidence="2 3">
    <name type="scientific">Phytophthora fragariae</name>
    <dbReference type="NCBI Taxonomy" id="53985"/>
    <lineage>
        <taxon>Eukaryota</taxon>
        <taxon>Sar</taxon>
        <taxon>Stramenopiles</taxon>
        <taxon>Oomycota</taxon>
        <taxon>Peronosporomycetes</taxon>
        <taxon>Peronosporales</taxon>
        <taxon>Peronosporaceae</taxon>
        <taxon>Phytophthora</taxon>
    </lineage>
</organism>
<feature type="region of interest" description="Disordered" evidence="1">
    <location>
        <begin position="550"/>
        <end position="579"/>
    </location>
</feature>
<protein>
    <submittedName>
        <fullName evidence="2">Uncharacterized protein</fullName>
    </submittedName>
</protein>
<reference evidence="2 3" key="1">
    <citation type="submission" date="2018-08" db="EMBL/GenBank/DDBJ databases">
        <title>Genomic investigation of the strawberry pathogen Phytophthora fragariae indicates pathogenicity is determined by transcriptional variation in three key races.</title>
        <authorList>
            <person name="Adams T.M."/>
            <person name="Armitage A.D."/>
            <person name="Sobczyk M.K."/>
            <person name="Bates H.J."/>
            <person name="Dunwell J.M."/>
            <person name="Nellist C.F."/>
            <person name="Harrison R.J."/>
        </authorList>
    </citation>
    <scope>NUCLEOTIDE SEQUENCE [LARGE SCALE GENOMIC DNA]</scope>
    <source>
        <strain evidence="2 3">NOV-71</strain>
    </source>
</reference>
<gene>
    <name evidence="2" type="ORF">PF007_g18127</name>
</gene>